<accession>A0AAW5TIT5</accession>
<comment type="caution">
    <text evidence="1">The sequence shown here is derived from an EMBL/GenBank/DDBJ whole genome shotgun (WGS) entry which is preliminary data.</text>
</comment>
<organism evidence="1 2">
    <name type="scientific">Streptococcus anginosus</name>
    <dbReference type="NCBI Taxonomy" id="1328"/>
    <lineage>
        <taxon>Bacteria</taxon>
        <taxon>Bacillati</taxon>
        <taxon>Bacillota</taxon>
        <taxon>Bacilli</taxon>
        <taxon>Lactobacillales</taxon>
        <taxon>Streptococcaceae</taxon>
        <taxon>Streptococcus</taxon>
        <taxon>Streptococcus anginosus group</taxon>
    </lineage>
</organism>
<gene>
    <name evidence="1" type="ORF">OJ930_11055</name>
</gene>
<dbReference type="AlphaFoldDB" id="A0AAW5TIT5"/>
<reference evidence="1" key="1">
    <citation type="submission" date="2022-10" db="EMBL/GenBank/DDBJ databases">
        <title>Comparative genomic study of S. anginosus.</title>
        <authorList>
            <person name="Prasad A."/>
            <person name="Ene A."/>
            <person name="Jablonska S."/>
            <person name="Du J."/>
            <person name="Wolfe A.J."/>
            <person name="Putonti C."/>
        </authorList>
    </citation>
    <scope>NUCLEOTIDE SEQUENCE</scope>
    <source>
        <strain evidence="1">UMB6888</strain>
    </source>
</reference>
<evidence type="ECO:0000313" key="1">
    <source>
        <dbReference type="EMBL" id="MCW1073507.1"/>
    </source>
</evidence>
<protein>
    <submittedName>
        <fullName evidence="1">Uncharacterized protein</fullName>
    </submittedName>
</protein>
<dbReference type="Proteomes" id="UP001208853">
    <property type="component" value="Unassembled WGS sequence"/>
</dbReference>
<sequence length="107" mass="11928">WTHLALFWQSMLDAVESYLNTGTGRGDFSEETAGFSLTSSGQLLIFELRGQRYPAEPLSFLHGLLRGANQFYRWAHEYVGTVPASSLDHITQLQARLAALTAARNAR</sequence>
<dbReference type="EMBL" id="JAPAIK010000248">
    <property type="protein sequence ID" value="MCW1073507.1"/>
    <property type="molecule type" value="Genomic_DNA"/>
</dbReference>
<proteinExistence type="predicted"/>
<evidence type="ECO:0000313" key="2">
    <source>
        <dbReference type="Proteomes" id="UP001208853"/>
    </source>
</evidence>
<name>A0AAW5TIT5_STRAP</name>
<feature type="non-terminal residue" evidence="1">
    <location>
        <position position="1"/>
    </location>
</feature>